<comment type="caution">
    <text evidence="3">The sequence shown here is derived from an EMBL/GenBank/DDBJ whole genome shotgun (WGS) entry which is preliminary data.</text>
</comment>
<accession>A0AAW1IVT2</accession>
<dbReference type="Proteomes" id="UP001458880">
    <property type="component" value="Unassembled WGS sequence"/>
</dbReference>
<feature type="compositionally biased region" description="Low complexity" evidence="1">
    <location>
        <begin position="143"/>
        <end position="154"/>
    </location>
</feature>
<feature type="chain" id="PRO_5043463685" evidence="2">
    <location>
        <begin position="19"/>
        <end position="221"/>
    </location>
</feature>
<feature type="compositionally biased region" description="Basic and acidic residues" evidence="1">
    <location>
        <begin position="193"/>
        <end position="209"/>
    </location>
</feature>
<feature type="compositionally biased region" description="Basic and acidic residues" evidence="1">
    <location>
        <begin position="99"/>
        <end position="117"/>
    </location>
</feature>
<evidence type="ECO:0000256" key="1">
    <source>
        <dbReference type="SAM" id="MobiDB-lite"/>
    </source>
</evidence>
<protein>
    <submittedName>
        <fullName evidence="3">Uncharacterized protein</fullName>
    </submittedName>
</protein>
<evidence type="ECO:0000313" key="3">
    <source>
        <dbReference type="EMBL" id="KAK9694144.1"/>
    </source>
</evidence>
<evidence type="ECO:0000256" key="2">
    <source>
        <dbReference type="SAM" id="SignalP"/>
    </source>
</evidence>
<keyword evidence="2" id="KW-0732">Signal</keyword>
<feature type="region of interest" description="Disordered" evidence="1">
    <location>
        <begin position="39"/>
        <end position="65"/>
    </location>
</feature>
<feature type="region of interest" description="Disordered" evidence="1">
    <location>
        <begin position="189"/>
        <end position="209"/>
    </location>
</feature>
<dbReference type="AlphaFoldDB" id="A0AAW1IVT2"/>
<proteinExistence type="predicted"/>
<feature type="region of interest" description="Disordered" evidence="1">
    <location>
        <begin position="94"/>
        <end position="157"/>
    </location>
</feature>
<dbReference type="EMBL" id="JASPKY010000520">
    <property type="protein sequence ID" value="KAK9694144.1"/>
    <property type="molecule type" value="Genomic_DNA"/>
</dbReference>
<organism evidence="3 4">
    <name type="scientific">Popillia japonica</name>
    <name type="common">Japanese beetle</name>
    <dbReference type="NCBI Taxonomy" id="7064"/>
    <lineage>
        <taxon>Eukaryota</taxon>
        <taxon>Metazoa</taxon>
        <taxon>Ecdysozoa</taxon>
        <taxon>Arthropoda</taxon>
        <taxon>Hexapoda</taxon>
        <taxon>Insecta</taxon>
        <taxon>Pterygota</taxon>
        <taxon>Neoptera</taxon>
        <taxon>Endopterygota</taxon>
        <taxon>Coleoptera</taxon>
        <taxon>Polyphaga</taxon>
        <taxon>Scarabaeiformia</taxon>
        <taxon>Scarabaeidae</taxon>
        <taxon>Rutelinae</taxon>
        <taxon>Popillia</taxon>
    </lineage>
</organism>
<gene>
    <name evidence="3" type="ORF">QE152_g33731</name>
</gene>
<keyword evidence="4" id="KW-1185">Reference proteome</keyword>
<name>A0AAW1IVT2_POPJA</name>
<evidence type="ECO:0000313" key="4">
    <source>
        <dbReference type="Proteomes" id="UP001458880"/>
    </source>
</evidence>
<sequence>MKTAVFVLFTTVLATAYSKTITNLSPTDEFDDFKLKTNDHSGHDGHITNLRSPRNTDNVDGSSLIKNVDDASDKKVITSRKRRNVNYADGQEITALDGDDGKADQKGTALRERRTVEDDVNPLKKLTRQDNDKNLMRTRRNAGGDSSSKSLKASSDPDDIFIIPNRLRVRRSAVDVTPRSKNVTFKRVMRNADSAKDQSRKSLSDNHERFDDLVSEDKFDY</sequence>
<feature type="signal peptide" evidence="2">
    <location>
        <begin position="1"/>
        <end position="18"/>
    </location>
</feature>
<feature type="compositionally biased region" description="Polar residues" evidence="1">
    <location>
        <begin position="49"/>
        <end position="65"/>
    </location>
</feature>
<reference evidence="3 4" key="1">
    <citation type="journal article" date="2024" name="BMC Genomics">
        <title>De novo assembly and annotation of Popillia japonica's genome with initial clues to its potential as an invasive pest.</title>
        <authorList>
            <person name="Cucini C."/>
            <person name="Boschi S."/>
            <person name="Funari R."/>
            <person name="Cardaioli E."/>
            <person name="Iannotti N."/>
            <person name="Marturano G."/>
            <person name="Paoli F."/>
            <person name="Bruttini M."/>
            <person name="Carapelli A."/>
            <person name="Frati F."/>
            <person name="Nardi F."/>
        </authorList>
    </citation>
    <scope>NUCLEOTIDE SEQUENCE [LARGE SCALE GENOMIC DNA]</scope>
    <source>
        <strain evidence="3">DMR45628</strain>
    </source>
</reference>